<sequence>MLAALPVELLDYIFSNLASRKDLISVSSVCKLFHAVVDPHLFRSVTVVSHHGLQSLNEALKAKTARPKYVLDLKFTIARALPNFWKDQLPVRDNFLDDFDFNILPRLTKLQTLSLDVKNYLDYRAWSAIFKIAASGKLLPFLRTCILNLSKAYYGTGELGNLEEIYLHPTLESLSISRADCIVRPASILLSTSNLPNALRRLEFSSCEIPPSDLKLILRRTKFLKEFALYMSRSDGSVANLHEYAEGLEEVAMTLESLTMDTNAATSGSPLRLSNMKALRKVAVDASVWFGLLCTYPETTSKQLLISVLPPCLETMEIGGWAVTEGMEDIQPDDPLLAMLQPMFDNLDRLAPALKRINQGVFPRPRVSPAFKEVCASKGISTDF</sequence>
<dbReference type="STRING" id="1126212.K2RV87"/>
<dbReference type="HOGENOM" id="CLU_719748_0_0_1"/>
<protein>
    <submittedName>
        <fullName evidence="2">F-box domain cyclin-like protein</fullName>
    </submittedName>
</protein>
<proteinExistence type="predicted"/>
<dbReference type="Gene3D" id="3.80.10.10">
    <property type="entry name" value="Ribonuclease Inhibitor"/>
    <property type="match status" value="1"/>
</dbReference>
<dbReference type="AlphaFoldDB" id="K2RV87"/>
<name>K2RV87_MACPH</name>
<dbReference type="VEuPathDB" id="FungiDB:MPH_06193"/>
<accession>K2RV87</accession>
<gene>
    <name evidence="2" type="ORF">MPH_06193</name>
</gene>
<dbReference type="PROSITE" id="PS50181">
    <property type="entry name" value="FBOX"/>
    <property type="match status" value="1"/>
</dbReference>
<dbReference type="EMBL" id="AHHD01000266">
    <property type="protein sequence ID" value="EKG16612.1"/>
    <property type="molecule type" value="Genomic_DNA"/>
</dbReference>
<evidence type="ECO:0000313" key="3">
    <source>
        <dbReference type="Proteomes" id="UP000007129"/>
    </source>
</evidence>
<feature type="domain" description="F-box" evidence="1">
    <location>
        <begin position="1"/>
        <end position="45"/>
    </location>
</feature>
<organism evidence="2 3">
    <name type="scientific">Macrophomina phaseolina (strain MS6)</name>
    <name type="common">Charcoal rot fungus</name>
    <dbReference type="NCBI Taxonomy" id="1126212"/>
    <lineage>
        <taxon>Eukaryota</taxon>
        <taxon>Fungi</taxon>
        <taxon>Dikarya</taxon>
        <taxon>Ascomycota</taxon>
        <taxon>Pezizomycotina</taxon>
        <taxon>Dothideomycetes</taxon>
        <taxon>Dothideomycetes incertae sedis</taxon>
        <taxon>Botryosphaeriales</taxon>
        <taxon>Botryosphaeriaceae</taxon>
        <taxon>Macrophomina</taxon>
    </lineage>
</organism>
<dbReference type="SUPFAM" id="SSF52047">
    <property type="entry name" value="RNI-like"/>
    <property type="match status" value="1"/>
</dbReference>
<dbReference type="Proteomes" id="UP000007129">
    <property type="component" value="Unassembled WGS sequence"/>
</dbReference>
<evidence type="ECO:0000259" key="1">
    <source>
        <dbReference type="PROSITE" id="PS50181"/>
    </source>
</evidence>
<dbReference type="Gene3D" id="1.20.1280.50">
    <property type="match status" value="1"/>
</dbReference>
<dbReference type="InParanoid" id="K2RV87"/>
<reference evidence="2 3" key="1">
    <citation type="journal article" date="2012" name="BMC Genomics">
        <title>Tools to kill: Genome of one of the most destructive plant pathogenic fungi Macrophomina phaseolina.</title>
        <authorList>
            <person name="Islam M.S."/>
            <person name="Haque M.S."/>
            <person name="Islam M.M."/>
            <person name="Emdad E.M."/>
            <person name="Halim A."/>
            <person name="Hossen Q.M.M."/>
            <person name="Hossain M.Z."/>
            <person name="Ahmed B."/>
            <person name="Rahim S."/>
            <person name="Rahman M.S."/>
            <person name="Alam M.M."/>
            <person name="Hou S."/>
            <person name="Wan X."/>
            <person name="Saito J.A."/>
            <person name="Alam M."/>
        </authorList>
    </citation>
    <scope>NUCLEOTIDE SEQUENCE [LARGE SCALE GENOMIC DNA]</scope>
    <source>
        <strain evidence="2 3">MS6</strain>
    </source>
</reference>
<dbReference type="CDD" id="cd09917">
    <property type="entry name" value="F-box_SF"/>
    <property type="match status" value="1"/>
</dbReference>
<dbReference type="OrthoDB" id="2522477at2759"/>
<dbReference type="SUPFAM" id="SSF81383">
    <property type="entry name" value="F-box domain"/>
    <property type="match status" value="1"/>
</dbReference>
<dbReference type="eggNOG" id="ENOG502SHZH">
    <property type="taxonomic scope" value="Eukaryota"/>
</dbReference>
<dbReference type="InterPro" id="IPR036047">
    <property type="entry name" value="F-box-like_dom_sf"/>
</dbReference>
<comment type="caution">
    <text evidence="2">The sequence shown here is derived from an EMBL/GenBank/DDBJ whole genome shotgun (WGS) entry which is preliminary data.</text>
</comment>
<dbReference type="InterPro" id="IPR032675">
    <property type="entry name" value="LRR_dom_sf"/>
</dbReference>
<evidence type="ECO:0000313" key="2">
    <source>
        <dbReference type="EMBL" id="EKG16612.1"/>
    </source>
</evidence>
<dbReference type="SMART" id="SM00256">
    <property type="entry name" value="FBOX"/>
    <property type="match status" value="1"/>
</dbReference>
<dbReference type="Pfam" id="PF12937">
    <property type="entry name" value="F-box-like"/>
    <property type="match status" value="1"/>
</dbReference>
<dbReference type="InterPro" id="IPR001810">
    <property type="entry name" value="F-box_dom"/>
</dbReference>